<protein>
    <submittedName>
        <fullName evidence="1">Uncharacterized protein</fullName>
    </submittedName>
</protein>
<accession>A0A2W4QS11</accession>
<dbReference type="AlphaFoldDB" id="A0A2W4QS11"/>
<dbReference type="EMBL" id="QJPH01000408">
    <property type="protein sequence ID" value="PZN74911.1"/>
    <property type="molecule type" value="Genomic_DNA"/>
</dbReference>
<reference evidence="1 2" key="1">
    <citation type="journal article" date="2018" name="Aquat. Microb. Ecol.">
        <title>Gammaproteobacterial methanotrophs dominate.</title>
        <authorList>
            <person name="Rissanen A.J."/>
            <person name="Saarenheimo J."/>
            <person name="Tiirola M."/>
            <person name="Peura S."/>
            <person name="Aalto S.L."/>
            <person name="Karvinen A."/>
            <person name="Nykanen H."/>
        </authorList>
    </citation>
    <scope>NUCLEOTIDE SEQUENCE [LARGE SCALE GENOMIC DNA]</scope>
    <source>
        <strain evidence="1">AMbin10</strain>
    </source>
</reference>
<dbReference type="Proteomes" id="UP000249396">
    <property type="component" value="Unassembled WGS sequence"/>
</dbReference>
<comment type="caution">
    <text evidence="1">The sequence shown here is derived from an EMBL/GenBank/DDBJ whole genome shotgun (WGS) entry which is preliminary data.</text>
</comment>
<sequence>MDSNAYRKPDCILKRFPADYETVSADKTNPAIQLYGRRFYKDQTPVEYLAEFLLVFASPKQSDGAGTHGFKLLAEPGNPPRYWPENRVALKLFAFFPNSRLETRHPAHQKAYLEALEAVQSRVKGNAKDQEETVRLLQSLFAGFVGVAKNRTWVTHTFLPVSTSLLAKEVSWQHPKALQNREVVDWESSTDYFDENTRNFLGRGGELLFLQLANLFAEPDDPELAVMHGLEIYRHIGGNQISELADGLERQLRQMLEEAVAPLTGLAQFIECNLTNYRLDSQRPDPGSSLGWVPVVSRNEALLFAWEMDNICAANLTGLERLDLLRTLCSMQVLRSLCFQARRVDESETDTSGFIGNYAWIVADADAPLGSPIRLMAQNSFNRIDDMLYRAMRSPSLYNDGIPLKKGDIENGDDNCFRHFRKLSKELGLVIPLNGRGQRFVLTPELLRFLVAALVPPGKRVRLTEFYQRAFAHYGLALGGQALATALDWNGSEVGAKSYAVAASTAWIEEALQQGGFLVELSDAVSIVKNPAGRNKD</sequence>
<organism evidence="1 2">
    <name type="scientific">Candidatus Methylumidiphilus alinenensis</name>
    <dbReference type="NCBI Taxonomy" id="2202197"/>
    <lineage>
        <taxon>Bacteria</taxon>
        <taxon>Pseudomonadati</taxon>
        <taxon>Pseudomonadota</taxon>
        <taxon>Gammaproteobacteria</taxon>
        <taxon>Methylococcales</taxon>
        <taxon>Candidatus Methylumidiphilus</taxon>
    </lineage>
</organism>
<gene>
    <name evidence="1" type="ORF">DM484_20080</name>
</gene>
<proteinExistence type="predicted"/>
<evidence type="ECO:0000313" key="1">
    <source>
        <dbReference type="EMBL" id="PZN74911.1"/>
    </source>
</evidence>
<evidence type="ECO:0000313" key="2">
    <source>
        <dbReference type="Proteomes" id="UP000249396"/>
    </source>
</evidence>
<name>A0A2W4QS11_9GAMM</name>